<sequence>MTDNKVDISNKLLNNALRAKGYAGPDIKMVLTDVTALNEPYYTNTFVVGGSLGSINGELIYDSETSELSAFRLVITASAISLIKSFASNKKEAEKNIFEINNTVLKIKNILERNGKIWK</sequence>
<comment type="caution">
    <text evidence="1">The sequence shown here is derived from an EMBL/GenBank/DDBJ whole genome shotgun (WGS) entry which is preliminary data.</text>
</comment>
<protein>
    <submittedName>
        <fullName evidence="1">Uncharacterized protein</fullName>
    </submittedName>
</protein>
<evidence type="ECO:0000313" key="1">
    <source>
        <dbReference type="EMBL" id="PIM88032.1"/>
    </source>
</evidence>
<organism evidence="1 2">
    <name type="scientific">Fusobacterium animalis</name>
    <dbReference type="NCBI Taxonomy" id="76859"/>
    <lineage>
        <taxon>Bacteria</taxon>
        <taxon>Fusobacteriati</taxon>
        <taxon>Fusobacteriota</taxon>
        <taxon>Fusobacteriia</taxon>
        <taxon>Fusobacteriales</taxon>
        <taxon>Fusobacteriaceae</taxon>
        <taxon>Fusobacterium</taxon>
    </lineage>
</organism>
<dbReference type="EMBL" id="NPND01000057">
    <property type="protein sequence ID" value="PIM88032.1"/>
    <property type="molecule type" value="Genomic_DNA"/>
</dbReference>
<proteinExistence type="predicted"/>
<dbReference type="AlphaFoldDB" id="A0A2G9F4C9"/>
<evidence type="ECO:0000313" key="2">
    <source>
        <dbReference type="Proteomes" id="UP000230719"/>
    </source>
</evidence>
<name>A0A2G9F4C9_9FUSO</name>
<dbReference type="Proteomes" id="UP000230719">
    <property type="component" value="Unassembled WGS sequence"/>
</dbReference>
<accession>A0A2G9F4C9</accession>
<gene>
    <name evidence="1" type="ORF">CI114_11125</name>
</gene>
<dbReference type="RefSeq" id="WP_158410864.1">
    <property type="nucleotide sequence ID" value="NZ_CP056023.1"/>
</dbReference>
<reference evidence="1 2" key="1">
    <citation type="submission" date="2017-08" db="EMBL/GenBank/DDBJ databases">
        <title>Analysis of Fusobacterium persistence and antibiotic response in human colorectal.</title>
        <authorList>
            <person name="Bullman S."/>
        </authorList>
    </citation>
    <scope>NUCLEOTIDE SEQUENCE [LARGE SCALE GENOMIC DNA]</scope>
    <source>
        <strain evidence="1 2">P2_CP</strain>
    </source>
</reference>